<dbReference type="Gene3D" id="1.10.287.660">
    <property type="entry name" value="Helix hairpin bin"/>
    <property type="match status" value="1"/>
</dbReference>
<dbReference type="InterPro" id="IPR029012">
    <property type="entry name" value="Helix_hairpin_bin_sf"/>
</dbReference>
<organism evidence="9">
    <name type="scientific">Anopheles coluzzii</name>
    <name type="common">African malaria mosquito</name>
    <dbReference type="NCBI Taxonomy" id="1518534"/>
    <lineage>
        <taxon>Eukaryota</taxon>
        <taxon>Metazoa</taxon>
        <taxon>Ecdysozoa</taxon>
        <taxon>Arthropoda</taxon>
        <taxon>Hexapoda</taxon>
        <taxon>Insecta</taxon>
        <taxon>Pterygota</taxon>
        <taxon>Neoptera</taxon>
        <taxon>Endopterygota</taxon>
        <taxon>Diptera</taxon>
        <taxon>Nematocera</taxon>
        <taxon>Culicoidea</taxon>
        <taxon>Culicidae</taxon>
        <taxon>Anophelinae</taxon>
        <taxon>Anopheles</taxon>
    </lineage>
</organism>
<evidence type="ECO:0000313" key="9">
    <source>
        <dbReference type="EnsemblMetazoa" id="ACOM036840-PA.1"/>
    </source>
</evidence>
<evidence type="ECO:0000256" key="7">
    <source>
        <dbReference type="PROSITE-ProRule" id="PRU00646"/>
    </source>
</evidence>
<name>A0A8W7PS18_ANOCL</name>
<reference evidence="9" key="1">
    <citation type="submission" date="2022-08" db="UniProtKB">
        <authorList>
            <consortium name="EnsemblMetazoa"/>
        </authorList>
    </citation>
    <scope>IDENTIFICATION</scope>
</reference>
<keyword evidence="5 7" id="KW-0653">Protein transport</keyword>
<evidence type="ECO:0000256" key="5">
    <source>
        <dbReference type="ARBA" id="ARBA00022927"/>
    </source>
</evidence>
<dbReference type="GO" id="GO:0006623">
    <property type="term" value="P:protein targeting to vacuole"/>
    <property type="evidence" value="ECO:0007669"/>
    <property type="project" value="TreeGrafter"/>
</dbReference>
<dbReference type="PANTHER" id="PTHR13678">
    <property type="entry name" value="VACUOLAR PROTEIN SORTING-ASSOCIATED PROTEIN 37"/>
    <property type="match status" value="1"/>
</dbReference>
<dbReference type="SUPFAM" id="SSF140111">
    <property type="entry name" value="Endosomal sorting complex assembly domain"/>
    <property type="match status" value="1"/>
</dbReference>
<comment type="similarity">
    <text evidence="2">Belongs to the VPS37 family.</text>
</comment>
<evidence type="ECO:0000256" key="2">
    <source>
        <dbReference type="ARBA" id="ARBA00007617"/>
    </source>
</evidence>
<keyword evidence="3 7" id="KW-0813">Transport</keyword>
<dbReference type="AlphaFoldDB" id="A0A8W7PS18"/>
<dbReference type="VEuPathDB" id="VectorBase:ACON2_043010"/>
<protein>
    <recommendedName>
        <fullName evidence="8">VPS37 C-terminal domain-containing protein</fullName>
    </recommendedName>
</protein>
<evidence type="ECO:0000256" key="4">
    <source>
        <dbReference type="ARBA" id="ARBA00022753"/>
    </source>
</evidence>
<proteinExistence type="inferred from homology"/>
<dbReference type="GO" id="GO:0000813">
    <property type="term" value="C:ESCRT I complex"/>
    <property type="evidence" value="ECO:0007669"/>
    <property type="project" value="TreeGrafter"/>
</dbReference>
<dbReference type="GO" id="GO:0031902">
    <property type="term" value="C:late endosome membrane"/>
    <property type="evidence" value="ECO:0007669"/>
    <property type="project" value="UniProtKB-SubCell"/>
</dbReference>
<dbReference type="Proteomes" id="UP000075882">
    <property type="component" value="Unassembled WGS sequence"/>
</dbReference>
<evidence type="ECO:0000256" key="3">
    <source>
        <dbReference type="ARBA" id="ARBA00022448"/>
    </source>
</evidence>
<dbReference type="GO" id="GO:0006612">
    <property type="term" value="P:protein targeting to membrane"/>
    <property type="evidence" value="ECO:0007669"/>
    <property type="project" value="TreeGrafter"/>
</dbReference>
<dbReference type="PANTHER" id="PTHR13678:SF25">
    <property type="entry name" value="EG:115C2.5 PROTEIN"/>
    <property type="match status" value="1"/>
</dbReference>
<keyword evidence="4" id="KW-0967">Endosome</keyword>
<dbReference type="PROSITE" id="PS51314">
    <property type="entry name" value="VPS37_C"/>
    <property type="match status" value="1"/>
</dbReference>
<dbReference type="GO" id="GO:0043162">
    <property type="term" value="P:ubiquitin-dependent protein catabolic process via the multivesicular body sorting pathway"/>
    <property type="evidence" value="ECO:0007669"/>
    <property type="project" value="TreeGrafter"/>
</dbReference>
<dbReference type="Pfam" id="PF07200">
    <property type="entry name" value="Mod_r"/>
    <property type="match status" value="1"/>
</dbReference>
<sequence length="412" mass="46967">LPFFRSANPAENVRDYFRKFRQIFDISHSQKYTHTHDVTNVTKTNHKIIIVSSTCPIDSPCPNQIIALKCLYRRRPYWFSSVGSSSSARPRIVTFGTMRKRQIDTLKIFNHNVQEVKENEEYLVNFDCGGREIAINILLGSGFPNEKPKLIVSPILRHPWVNGTTGEIENAPGILNYTIHSDLGRIVQAVGREFEKHPPRFVNESTPQHHAPPAAAAVANQQCRNGNVPDYGVDNRNALLSPSHEPDPFGLRNLTTDELSRLNADEDYLEEFVAKLPFLQHQNDELDQLLAGIESLAVDNLARKQTVEERKAKLESLALEFKELGQQWESMNQRYQRKAEDFSPQHIKELLQIAVSTADSKSDDEAQRFLAGQSDVGTFLQNFIESRKLYTMRKAKEERLVQQLTALERAAF</sequence>
<evidence type="ECO:0000256" key="1">
    <source>
        <dbReference type="ARBA" id="ARBA00004633"/>
    </source>
</evidence>
<feature type="domain" description="VPS37 C-terminal" evidence="8">
    <location>
        <begin position="325"/>
        <end position="412"/>
    </location>
</feature>
<evidence type="ECO:0000256" key="6">
    <source>
        <dbReference type="ARBA" id="ARBA00025010"/>
    </source>
</evidence>
<evidence type="ECO:0000259" key="8">
    <source>
        <dbReference type="PROSITE" id="PS51314"/>
    </source>
</evidence>
<accession>A0A8W7PS18</accession>
<dbReference type="EnsemblMetazoa" id="ACOM036840-RA">
    <property type="protein sequence ID" value="ACOM036840-PA.1"/>
    <property type="gene ID" value="ACOM036840"/>
</dbReference>
<dbReference type="InterPro" id="IPR037202">
    <property type="entry name" value="ESCRT_assembly_dom"/>
</dbReference>
<dbReference type="InterPro" id="IPR009851">
    <property type="entry name" value="Mod_r"/>
</dbReference>
<comment type="function">
    <text evidence="6">Component of the ESCRT-I complex, a regulator of vesicular trafficking process. Required for the sorting of endocytic ubiquitinated cargos into multivesicular bodies. May be involved in cell growth and differentiation.</text>
</comment>
<comment type="subcellular location">
    <subcellularLocation>
        <location evidence="1">Late endosome membrane</location>
        <topology evidence="1">Peripheral membrane protein</topology>
    </subcellularLocation>
</comment>